<evidence type="ECO:0000259" key="1">
    <source>
        <dbReference type="PROSITE" id="PS50056"/>
    </source>
</evidence>
<dbReference type="EMBL" id="BOOQ01000027">
    <property type="protein sequence ID" value="GII47884.1"/>
    <property type="molecule type" value="Genomic_DNA"/>
</dbReference>
<dbReference type="GO" id="GO:0004721">
    <property type="term" value="F:phosphoprotein phosphatase activity"/>
    <property type="evidence" value="ECO:0007669"/>
    <property type="project" value="InterPro"/>
</dbReference>
<evidence type="ECO:0000313" key="3">
    <source>
        <dbReference type="Proteomes" id="UP000644610"/>
    </source>
</evidence>
<protein>
    <submittedName>
        <fullName evidence="2">Protein-tyrosine-phosphatase</fullName>
    </submittedName>
</protein>
<evidence type="ECO:0000313" key="2">
    <source>
        <dbReference type="EMBL" id="GII47884.1"/>
    </source>
</evidence>
<dbReference type="PROSITE" id="PS00383">
    <property type="entry name" value="TYR_PHOSPHATASE_1"/>
    <property type="match status" value="1"/>
</dbReference>
<dbReference type="AlphaFoldDB" id="A0A8J3XNX5"/>
<feature type="domain" description="Tyrosine specific protein phosphatases" evidence="1">
    <location>
        <begin position="140"/>
        <end position="186"/>
    </location>
</feature>
<dbReference type="Pfam" id="PF13350">
    <property type="entry name" value="Y_phosphatase3"/>
    <property type="match status" value="1"/>
</dbReference>
<gene>
    <name evidence="2" type="ORF">Psi02_43080</name>
</gene>
<dbReference type="InterPro" id="IPR026893">
    <property type="entry name" value="Tyr/Ser_Pase_IphP-type"/>
</dbReference>
<proteinExistence type="predicted"/>
<dbReference type="RefSeq" id="WP_203976762.1">
    <property type="nucleotide sequence ID" value="NZ_BAAAKY010000027.1"/>
</dbReference>
<reference evidence="2" key="1">
    <citation type="submission" date="2021-01" db="EMBL/GenBank/DDBJ databases">
        <title>Whole genome shotgun sequence of Planotetraspora silvatica NBRC 100141.</title>
        <authorList>
            <person name="Komaki H."/>
            <person name="Tamura T."/>
        </authorList>
    </citation>
    <scope>NUCLEOTIDE SEQUENCE</scope>
    <source>
        <strain evidence="2">NBRC 100141</strain>
    </source>
</reference>
<dbReference type="Gene3D" id="3.90.190.10">
    <property type="entry name" value="Protein tyrosine phosphatase superfamily"/>
    <property type="match status" value="1"/>
</dbReference>
<dbReference type="Proteomes" id="UP000644610">
    <property type="component" value="Unassembled WGS sequence"/>
</dbReference>
<dbReference type="InterPro" id="IPR029021">
    <property type="entry name" value="Prot-tyrosine_phosphatase-like"/>
</dbReference>
<keyword evidence="3" id="KW-1185">Reference proteome</keyword>
<dbReference type="InterPro" id="IPR016130">
    <property type="entry name" value="Tyr_Pase_AS"/>
</dbReference>
<dbReference type="SUPFAM" id="SSF52799">
    <property type="entry name" value="(Phosphotyrosine protein) phosphatases II"/>
    <property type="match status" value="1"/>
</dbReference>
<comment type="caution">
    <text evidence="2">The sequence shown here is derived from an EMBL/GenBank/DDBJ whole genome shotgun (WGS) entry which is preliminary data.</text>
</comment>
<organism evidence="2 3">
    <name type="scientific">Planotetraspora silvatica</name>
    <dbReference type="NCBI Taxonomy" id="234614"/>
    <lineage>
        <taxon>Bacteria</taxon>
        <taxon>Bacillati</taxon>
        <taxon>Actinomycetota</taxon>
        <taxon>Actinomycetes</taxon>
        <taxon>Streptosporangiales</taxon>
        <taxon>Streptosporangiaceae</taxon>
        <taxon>Planotetraspora</taxon>
    </lineage>
</organism>
<sequence>MNNYERWIVLEGAVNVRDLGGLPTTDGGTTRFGRILRGDNLQGLTSGDVTRLVGELKLRHVVDLRSDTEVRLEGPGPLHQVADVGIHHLSLFAEGGHLTDVDADTIDAKALPWQDRLDEETLAELRVTGYYYGYLRDRPDSVVGALRVLAENDGMALVHCAAGKDRTGVVSALALTVAGVDKEAIIADYAATGERIEAILARLRSSETYRSDLDGKPADSHLPRPEYMAQFFATLEDRFGGPLGWLAANGWTDGDTEAMRARLLG</sequence>
<dbReference type="PROSITE" id="PS50056">
    <property type="entry name" value="TYR_PHOSPHATASE_2"/>
    <property type="match status" value="1"/>
</dbReference>
<dbReference type="InterPro" id="IPR000387">
    <property type="entry name" value="Tyr_Pase_dom"/>
</dbReference>
<accession>A0A8J3XNX5</accession>
<name>A0A8J3XNX5_9ACTN</name>